<keyword evidence="3" id="KW-1185">Reference proteome</keyword>
<protein>
    <submittedName>
        <fullName evidence="2">Uncharacterized protein</fullName>
    </submittedName>
</protein>
<dbReference type="EMBL" id="CP059139">
    <property type="protein sequence ID" value="QMV61540.1"/>
    <property type="molecule type" value="Genomic_DNA"/>
</dbReference>
<feature type="region of interest" description="Disordered" evidence="1">
    <location>
        <begin position="202"/>
        <end position="222"/>
    </location>
</feature>
<dbReference type="Proteomes" id="UP000515276">
    <property type="component" value="Chromosome"/>
</dbReference>
<evidence type="ECO:0000313" key="2">
    <source>
        <dbReference type="EMBL" id="QMV61540.1"/>
    </source>
</evidence>
<evidence type="ECO:0000313" key="3">
    <source>
        <dbReference type="Proteomes" id="UP000515276"/>
    </source>
</evidence>
<reference evidence="2 3" key="1">
    <citation type="journal article" date="2020" name="G3 (Bethesda)">
        <title>CeMbio - The Caenorhabditis elegans Microbiome Resource.</title>
        <authorList>
            <person name="Dirksen P."/>
            <person name="Assie A."/>
            <person name="Zimmermann J."/>
            <person name="Zhang F."/>
            <person name="Tietje A.M."/>
            <person name="Marsh S.A."/>
            <person name="Felix M.A."/>
            <person name="Shapira M."/>
            <person name="Kaleta C."/>
            <person name="Schulenburg H."/>
            <person name="Samuel B."/>
        </authorList>
    </citation>
    <scope>NUCLEOTIDE SEQUENCE [LARGE SCALE GENOMIC DNA]</scope>
    <source>
        <strain evidence="2 3">MSPm1</strain>
    </source>
</reference>
<name>A0A7G5DIG5_9PSED</name>
<organism evidence="2 3">
    <name type="scientific">Pseudomonas berkeleyensis</name>
    <dbReference type="NCBI Taxonomy" id="2726956"/>
    <lineage>
        <taxon>Bacteria</taxon>
        <taxon>Pseudomonadati</taxon>
        <taxon>Pseudomonadota</taxon>
        <taxon>Gammaproteobacteria</taxon>
        <taxon>Pseudomonadales</taxon>
        <taxon>Pseudomonadaceae</taxon>
        <taxon>Pseudomonas</taxon>
    </lineage>
</organism>
<gene>
    <name evidence="2" type="ORF">HS968_16010</name>
</gene>
<proteinExistence type="predicted"/>
<dbReference type="RefSeq" id="WP_124187498.1">
    <property type="nucleotide sequence ID" value="NZ_CP059139.1"/>
</dbReference>
<accession>A0A7G5DIG5</accession>
<dbReference type="AlphaFoldDB" id="A0A7G5DIG5"/>
<evidence type="ECO:0000256" key="1">
    <source>
        <dbReference type="SAM" id="MobiDB-lite"/>
    </source>
</evidence>
<feature type="compositionally biased region" description="Polar residues" evidence="1">
    <location>
        <begin position="102"/>
        <end position="113"/>
    </location>
</feature>
<feature type="region of interest" description="Disordered" evidence="1">
    <location>
        <begin position="97"/>
        <end position="123"/>
    </location>
</feature>
<sequence length="222" mass="24708">MAPSNPFHRIADLPPEQAVEQLLGITAADLKATALQCFRSASLSGPLQPKGSDGTLAWIFGTEAFRQQMLPKAWKPADPSNQPRVVSPDGKHAVTVACGDHNTGNPYVKNPQTRNKRGNRTTKSVSYNARQADLFPVERRSRQIFIDDQQSEQTLWILLFYVDLENRTVHYELSRPINIGENGKVDDWNPRFIMPALVLDAPEDNHGSDTAPDIDIPVTPRS</sequence>